<dbReference type="InterPro" id="IPR050261">
    <property type="entry name" value="FrsA_esterase"/>
</dbReference>
<dbReference type="PANTHER" id="PTHR22946">
    <property type="entry name" value="DIENELACTONE HYDROLASE DOMAIN-CONTAINING PROTEIN-RELATED"/>
    <property type="match status" value="1"/>
</dbReference>
<keyword evidence="1 4" id="KW-0378">Hydrolase</keyword>
<gene>
    <name evidence="4" type="ORF">C1280_22475</name>
</gene>
<dbReference type="GO" id="GO:0052689">
    <property type="term" value="F:carboxylic ester hydrolase activity"/>
    <property type="evidence" value="ECO:0007669"/>
    <property type="project" value="UniProtKB-ARBA"/>
</dbReference>
<keyword evidence="5" id="KW-1185">Reference proteome</keyword>
<feature type="compositionally biased region" description="Basic and acidic residues" evidence="2">
    <location>
        <begin position="30"/>
        <end position="40"/>
    </location>
</feature>
<organism evidence="4 5">
    <name type="scientific">Gemmata obscuriglobus</name>
    <dbReference type="NCBI Taxonomy" id="114"/>
    <lineage>
        <taxon>Bacteria</taxon>
        <taxon>Pseudomonadati</taxon>
        <taxon>Planctomycetota</taxon>
        <taxon>Planctomycetia</taxon>
        <taxon>Gemmatales</taxon>
        <taxon>Gemmataceae</taxon>
        <taxon>Gemmata</taxon>
    </lineage>
</organism>
<sequence length="396" mass="43186">MEPRAVARGQGTSYRLTRVTGHRIGPSRPRGRDAERDTRTETPSLHRRGFVVECRRGRAYHERVRHTGRGAARMSRLTLALVAALGSHAFAPGADTTGTLSVPADPEKTPIAEGYRFQQPYQGTFRLSDRYQLRHSGVTVYDLTFPSPLPSDVTENNTVYAEYFVPSGPGKFPAVVVLDIMQGNQRIARGEATWLAQNGVAALVVVLPHYNQRRAPDSKAKLVSTNIPRTLTGIRQGVMDCRCALAWLAGRDEVDADRLGMVGTSLGSFLTALTSANEPRVKNVCMVLGGGGLVDAYYDHPKGQDVRKALDAVGGKGLVKRLIAPVDPLTYAPRLKDKNLLMIAATNDDVVPAKAATALWEATGKQRIVWLEAGHVSAGLYSMSILRELRGHFQIK</sequence>
<dbReference type="InterPro" id="IPR002925">
    <property type="entry name" value="Dienelactn_hydro"/>
</dbReference>
<dbReference type="AlphaFoldDB" id="A0A2Z3H0E7"/>
<evidence type="ECO:0000313" key="4">
    <source>
        <dbReference type="EMBL" id="AWM39483.1"/>
    </source>
</evidence>
<dbReference type="PANTHER" id="PTHR22946:SF9">
    <property type="entry name" value="POLYKETIDE TRANSFERASE AF380"/>
    <property type="match status" value="1"/>
</dbReference>
<evidence type="ECO:0000259" key="3">
    <source>
        <dbReference type="Pfam" id="PF01738"/>
    </source>
</evidence>
<evidence type="ECO:0000256" key="2">
    <source>
        <dbReference type="SAM" id="MobiDB-lite"/>
    </source>
</evidence>
<dbReference type="KEGG" id="gog:C1280_22475"/>
<proteinExistence type="predicted"/>
<dbReference type="InterPro" id="IPR029058">
    <property type="entry name" value="AB_hydrolase_fold"/>
</dbReference>
<evidence type="ECO:0000256" key="1">
    <source>
        <dbReference type="ARBA" id="ARBA00022801"/>
    </source>
</evidence>
<reference evidence="4 5" key="1">
    <citation type="submission" date="2018-01" db="EMBL/GenBank/DDBJ databases">
        <title>G. obscuriglobus.</title>
        <authorList>
            <person name="Franke J."/>
            <person name="Blomberg W."/>
            <person name="Selmecki A."/>
        </authorList>
    </citation>
    <scope>NUCLEOTIDE SEQUENCE [LARGE SCALE GENOMIC DNA]</scope>
    <source>
        <strain evidence="4 5">DSM 5831</strain>
    </source>
</reference>
<feature type="domain" description="Dienelactone hydrolase" evidence="3">
    <location>
        <begin position="164"/>
        <end position="365"/>
    </location>
</feature>
<accession>A0A2Z3H0E7</accession>
<dbReference type="SUPFAM" id="SSF53474">
    <property type="entry name" value="alpha/beta-Hydrolases"/>
    <property type="match status" value="1"/>
</dbReference>
<dbReference type="Pfam" id="PF01738">
    <property type="entry name" value="DLH"/>
    <property type="match status" value="1"/>
</dbReference>
<evidence type="ECO:0000313" key="5">
    <source>
        <dbReference type="Proteomes" id="UP000245802"/>
    </source>
</evidence>
<dbReference type="Gene3D" id="3.40.50.1820">
    <property type="entry name" value="alpha/beta hydrolase"/>
    <property type="match status" value="1"/>
</dbReference>
<protein>
    <submittedName>
        <fullName evidence="4">Abhydrolase domain-containing 18</fullName>
    </submittedName>
</protein>
<feature type="region of interest" description="Disordered" evidence="2">
    <location>
        <begin position="1"/>
        <end position="44"/>
    </location>
</feature>
<dbReference type="EMBL" id="CP025958">
    <property type="protein sequence ID" value="AWM39483.1"/>
    <property type="molecule type" value="Genomic_DNA"/>
</dbReference>
<name>A0A2Z3H0E7_9BACT</name>
<dbReference type="OrthoDB" id="9783926at2"/>
<dbReference type="Proteomes" id="UP000245802">
    <property type="component" value="Chromosome"/>
</dbReference>